<dbReference type="InterPro" id="IPR023214">
    <property type="entry name" value="HAD_sf"/>
</dbReference>
<dbReference type="AlphaFoldDB" id="A0A140L0D4"/>
<dbReference type="NCBIfam" id="TIGR00099">
    <property type="entry name" value="Cof-subfamily"/>
    <property type="match status" value="1"/>
</dbReference>
<evidence type="ECO:0000313" key="2">
    <source>
        <dbReference type="Proteomes" id="UP000070456"/>
    </source>
</evidence>
<dbReference type="InterPro" id="IPR036412">
    <property type="entry name" value="HAD-like_sf"/>
</dbReference>
<dbReference type="PROSITE" id="PS01228">
    <property type="entry name" value="COF_1"/>
    <property type="match status" value="1"/>
</dbReference>
<dbReference type="PATRIC" id="fig|520762.4.peg.2971"/>
<dbReference type="EC" id="3.1.3.23" evidence="1"/>
<dbReference type="InterPro" id="IPR006379">
    <property type="entry name" value="HAD-SF_hydro_IIB"/>
</dbReference>
<dbReference type="SFLD" id="SFLDG01144">
    <property type="entry name" value="C2.B.4:_PGP_Like"/>
    <property type="match status" value="1"/>
</dbReference>
<dbReference type="EMBL" id="LOEE01000067">
    <property type="protein sequence ID" value="KXG74009.1"/>
    <property type="molecule type" value="Genomic_DNA"/>
</dbReference>
<dbReference type="NCBIfam" id="TIGR01484">
    <property type="entry name" value="HAD-SF-IIB"/>
    <property type="match status" value="1"/>
</dbReference>
<name>A0A140L0D4_9FIRM</name>
<dbReference type="GO" id="GO:0050308">
    <property type="term" value="F:sugar-phosphatase activity"/>
    <property type="evidence" value="ECO:0007669"/>
    <property type="project" value="UniProtKB-EC"/>
</dbReference>
<dbReference type="InterPro" id="IPR000150">
    <property type="entry name" value="Cof"/>
</dbReference>
<keyword evidence="2" id="KW-1185">Reference proteome</keyword>
<dbReference type="Gene3D" id="3.40.50.1000">
    <property type="entry name" value="HAD superfamily/HAD-like"/>
    <property type="match status" value="1"/>
</dbReference>
<proteinExistence type="predicted"/>
<protein>
    <submittedName>
        <fullName evidence="1">Sugar phosphatase YidA</fullName>
        <ecNumber evidence="1">3.1.3.23</ecNumber>
    </submittedName>
</protein>
<evidence type="ECO:0000313" key="1">
    <source>
        <dbReference type="EMBL" id="KXG74009.1"/>
    </source>
</evidence>
<reference evidence="1 2" key="1">
    <citation type="submission" date="2015-12" db="EMBL/GenBank/DDBJ databases">
        <title>Draft genome sequence of the thermoanaerobe Thermotalea metallivorans, an isolate from the runoff channel of the Great Artesian Basin, Australia.</title>
        <authorList>
            <person name="Patel B.K."/>
        </authorList>
    </citation>
    <scope>NUCLEOTIDE SEQUENCE [LARGE SCALE GENOMIC DNA]</scope>
    <source>
        <strain evidence="1 2">B2-1</strain>
    </source>
</reference>
<sequence>MAYKLIVSDMDGTLLTSNGKISEETEKVLRQLMDKGIHVAVATGRIFTSAKVYAKYLGVTTPIIACNGAMVRNLKDMKIIYESHLSREDCLKILEICRKHHLYFHFYTDTIFYTERLDYSSLKYSEWNKTLREEEKIDLRVIDDPYKIIQNNESKIYKFVIIDQDKELLAKVRRELEAIPTIECSKSWHNNLEIMNRGVSKGAAVRRLAKSLGIRREEVICFGDHENDLSMIEYAGLGIAMGNADEVVKARADYVTATNDEDGVAKALKKFVLLDSGRERKIR</sequence>
<dbReference type="PANTHER" id="PTHR10000:SF8">
    <property type="entry name" value="HAD SUPERFAMILY HYDROLASE-LIKE, TYPE 3"/>
    <property type="match status" value="1"/>
</dbReference>
<dbReference type="GO" id="GO:0000287">
    <property type="term" value="F:magnesium ion binding"/>
    <property type="evidence" value="ECO:0007669"/>
    <property type="project" value="TreeGrafter"/>
</dbReference>
<dbReference type="GO" id="GO:0005829">
    <property type="term" value="C:cytosol"/>
    <property type="evidence" value="ECO:0007669"/>
    <property type="project" value="TreeGrafter"/>
</dbReference>
<keyword evidence="1" id="KW-0378">Hydrolase</keyword>
<dbReference type="CDD" id="cd07516">
    <property type="entry name" value="HAD_Pase"/>
    <property type="match status" value="1"/>
</dbReference>
<dbReference type="Proteomes" id="UP000070456">
    <property type="component" value="Unassembled WGS sequence"/>
</dbReference>
<dbReference type="STRING" id="520762.AN619_26910"/>
<dbReference type="PANTHER" id="PTHR10000">
    <property type="entry name" value="PHOSPHOSERINE PHOSPHATASE"/>
    <property type="match status" value="1"/>
</dbReference>
<gene>
    <name evidence="1" type="primary">yidA_2</name>
    <name evidence="1" type="ORF">AN619_26910</name>
</gene>
<dbReference type="RefSeq" id="WP_068557788.1">
    <property type="nucleotide sequence ID" value="NZ_LOEE01000067.1"/>
</dbReference>
<accession>A0A140L0D4</accession>
<dbReference type="SFLD" id="SFLDG01140">
    <property type="entry name" value="C2.B:_Phosphomannomutase_and_P"/>
    <property type="match status" value="1"/>
</dbReference>
<dbReference type="OrthoDB" id="9781413at2"/>
<dbReference type="Pfam" id="PF08282">
    <property type="entry name" value="Hydrolase_3"/>
    <property type="match status" value="1"/>
</dbReference>
<dbReference type="Gene3D" id="3.30.1240.10">
    <property type="match status" value="1"/>
</dbReference>
<dbReference type="SUPFAM" id="SSF56784">
    <property type="entry name" value="HAD-like"/>
    <property type="match status" value="1"/>
</dbReference>
<dbReference type="SFLD" id="SFLDS00003">
    <property type="entry name" value="Haloacid_Dehalogenase"/>
    <property type="match status" value="1"/>
</dbReference>
<organism evidence="1 2">
    <name type="scientific">Thermotalea metallivorans</name>
    <dbReference type="NCBI Taxonomy" id="520762"/>
    <lineage>
        <taxon>Bacteria</taxon>
        <taxon>Bacillati</taxon>
        <taxon>Bacillota</taxon>
        <taxon>Clostridia</taxon>
        <taxon>Peptostreptococcales</taxon>
        <taxon>Thermotaleaceae</taxon>
        <taxon>Thermotalea</taxon>
    </lineage>
</organism>
<comment type="caution">
    <text evidence="1">The sequence shown here is derived from an EMBL/GenBank/DDBJ whole genome shotgun (WGS) entry which is preliminary data.</text>
</comment>